<dbReference type="PROSITE" id="PS50263">
    <property type="entry name" value="CN_HYDROLASE"/>
    <property type="match status" value="1"/>
</dbReference>
<dbReference type="AlphaFoldDB" id="A0A7I7QAI8"/>
<evidence type="ECO:0000259" key="3">
    <source>
        <dbReference type="PROSITE" id="PS50263"/>
    </source>
</evidence>
<organism evidence="4 5">
    <name type="scientific">Mycobacterium stomatepiae</name>
    <dbReference type="NCBI Taxonomy" id="470076"/>
    <lineage>
        <taxon>Bacteria</taxon>
        <taxon>Bacillati</taxon>
        <taxon>Actinomycetota</taxon>
        <taxon>Actinomycetes</taxon>
        <taxon>Mycobacteriales</taxon>
        <taxon>Mycobacteriaceae</taxon>
        <taxon>Mycobacterium</taxon>
        <taxon>Mycobacterium simiae complex</taxon>
    </lineage>
</organism>
<reference evidence="4 5" key="1">
    <citation type="journal article" date="2019" name="Emerg. Microbes Infect.">
        <title>Comprehensive subspecies identification of 175 nontuberculous mycobacteria species based on 7547 genomic profiles.</title>
        <authorList>
            <person name="Matsumoto Y."/>
            <person name="Kinjo T."/>
            <person name="Motooka D."/>
            <person name="Nabeya D."/>
            <person name="Jung N."/>
            <person name="Uechi K."/>
            <person name="Horii T."/>
            <person name="Iida T."/>
            <person name="Fujita J."/>
            <person name="Nakamura S."/>
        </authorList>
    </citation>
    <scope>NUCLEOTIDE SEQUENCE [LARGE SCALE GENOMIC DNA]</scope>
    <source>
        <strain evidence="4 5">JCM 17783</strain>
    </source>
</reference>
<dbReference type="InterPro" id="IPR003010">
    <property type="entry name" value="C-N_Hydrolase"/>
</dbReference>
<evidence type="ECO:0000313" key="4">
    <source>
        <dbReference type="EMBL" id="BBY23324.1"/>
    </source>
</evidence>
<dbReference type="Gene3D" id="3.60.110.10">
    <property type="entry name" value="Carbon-nitrogen hydrolase"/>
    <property type="match status" value="1"/>
</dbReference>
<dbReference type="Proteomes" id="UP000467130">
    <property type="component" value="Chromosome"/>
</dbReference>
<dbReference type="InterPro" id="IPR036526">
    <property type="entry name" value="C-N_Hydrolase_sf"/>
</dbReference>
<feature type="region of interest" description="Disordered" evidence="2">
    <location>
        <begin position="1"/>
        <end position="25"/>
    </location>
</feature>
<comment type="similarity">
    <text evidence="1">Belongs to the carbon-nitrogen hydrolase superfamily. Nitrilase family.</text>
</comment>
<gene>
    <name evidence="4" type="ORF">MSTO_35290</name>
</gene>
<evidence type="ECO:0000256" key="1">
    <source>
        <dbReference type="ARBA" id="ARBA00008129"/>
    </source>
</evidence>
<dbReference type="SUPFAM" id="SSF56317">
    <property type="entry name" value="Carbon-nitrogen hydrolase"/>
    <property type="match status" value="1"/>
</dbReference>
<feature type="domain" description="CN hydrolase" evidence="3">
    <location>
        <begin position="33"/>
        <end position="312"/>
    </location>
</feature>
<dbReference type="CDD" id="cd07564">
    <property type="entry name" value="nitrilases_CHs"/>
    <property type="match status" value="1"/>
</dbReference>
<feature type="compositionally biased region" description="Basic and acidic residues" evidence="2">
    <location>
        <begin position="7"/>
        <end position="23"/>
    </location>
</feature>
<dbReference type="KEGG" id="msto:MSTO_35290"/>
<sequence>MGFANRPESEKLSIDQDNREKGNDMSSLNLPKVAVAAVNAAPVFLDLPASIDKVEHLVATAARDGARLVVFGEAFLAGFPVWNAVLPPIDQHEWHERLVAESIVVPGPHTERLGRIARAHGVTLSVGINERNPHSLGQLWNSNLVFDPTGRLVNHRRKLVATWYERLTWSHGDAHDLRPVELGGWRLGTLICGENTNTLARFALLAQGERLHIATYPPAWPFDGRTEEYGYDLAEFIRLRSAAHAFEGKVFVVVAATTLDETAVREVAGGDVRIEKALTAAPPAAMVIGPDGQVVAGPMTQPEGILHAEVDLQKEVIAKQAHDIVGTYNRADIFSLSVDMSRPSILLTNHDASAPNHGSIERPRVDAPAPTTGERVVVTNNLG</sequence>
<name>A0A7I7QAI8_9MYCO</name>
<accession>A0A7I7QAI8</accession>
<dbReference type="GO" id="GO:0003824">
    <property type="term" value="F:catalytic activity"/>
    <property type="evidence" value="ECO:0007669"/>
    <property type="project" value="InterPro"/>
</dbReference>
<evidence type="ECO:0000313" key="5">
    <source>
        <dbReference type="Proteomes" id="UP000467130"/>
    </source>
</evidence>
<dbReference type="EMBL" id="AP022587">
    <property type="protein sequence ID" value="BBY23324.1"/>
    <property type="molecule type" value="Genomic_DNA"/>
</dbReference>
<dbReference type="PANTHER" id="PTHR46044">
    <property type="entry name" value="NITRILASE"/>
    <property type="match status" value="1"/>
</dbReference>
<keyword evidence="5" id="KW-1185">Reference proteome</keyword>
<proteinExistence type="inferred from homology"/>
<dbReference type="Pfam" id="PF00795">
    <property type="entry name" value="CN_hydrolase"/>
    <property type="match status" value="1"/>
</dbReference>
<dbReference type="InterPro" id="IPR044149">
    <property type="entry name" value="Nitrilases_CHs"/>
</dbReference>
<dbReference type="PANTHER" id="PTHR46044:SF2">
    <property type="entry name" value="CN HYDROLASE DOMAIN-CONTAINING PROTEIN"/>
    <property type="match status" value="1"/>
</dbReference>
<evidence type="ECO:0000256" key="2">
    <source>
        <dbReference type="SAM" id="MobiDB-lite"/>
    </source>
</evidence>
<protein>
    <submittedName>
        <fullName evidence="4">Nitrilase</fullName>
    </submittedName>
</protein>